<feature type="site" description="Lowers pKa of active site Cys" evidence="5">
    <location>
        <position position="129"/>
    </location>
</feature>
<dbReference type="PANTHER" id="PTHR10993">
    <property type="entry name" value="OCTANOYLTRANSFERASE"/>
    <property type="match status" value="1"/>
</dbReference>
<dbReference type="EMBL" id="CP092900">
    <property type="protein sequence ID" value="UTC24808.1"/>
    <property type="molecule type" value="Genomic_DNA"/>
</dbReference>
<dbReference type="GO" id="GO:0033819">
    <property type="term" value="F:lipoyl(octanoyl) transferase activity"/>
    <property type="evidence" value="ECO:0007669"/>
    <property type="project" value="UniProtKB-EC"/>
</dbReference>
<feature type="binding site" evidence="5">
    <location>
        <begin position="132"/>
        <end position="134"/>
    </location>
    <ligand>
        <name>substrate</name>
    </ligand>
</feature>
<dbReference type="SUPFAM" id="SSF55681">
    <property type="entry name" value="Class II aaRS and biotin synthetases"/>
    <property type="match status" value="1"/>
</dbReference>
<name>A0ABY5DJZ5_9GAMM</name>
<dbReference type="PANTHER" id="PTHR10993:SF7">
    <property type="entry name" value="LIPOYLTRANSFERASE 2, MITOCHONDRIAL-RELATED"/>
    <property type="match status" value="1"/>
</dbReference>
<organism evidence="8 9">
    <name type="scientific">Candidatus Comchoanobacter bicostacola</name>
    <dbReference type="NCBI Taxonomy" id="2919598"/>
    <lineage>
        <taxon>Bacteria</taxon>
        <taxon>Pseudomonadati</taxon>
        <taxon>Pseudomonadota</taxon>
        <taxon>Gammaproteobacteria</taxon>
        <taxon>Candidatus Comchoanobacterales</taxon>
        <taxon>Candidatus Comchoanobacteraceae</taxon>
        <taxon>Candidatus Comchoanobacter</taxon>
    </lineage>
</organism>
<evidence type="ECO:0000256" key="4">
    <source>
        <dbReference type="ARBA" id="ARBA00024732"/>
    </source>
</evidence>
<dbReference type="InterPro" id="IPR000544">
    <property type="entry name" value="Octanoyltransferase"/>
</dbReference>
<dbReference type="PIRSF" id="PIRSF016262">
    <property type="entry name" value="LPLase"/>
    <property type="match status" value="1"/>
</dbReference>
<dbReference type="HAMAP" id="MF_00013">
    <property type="entry name" value="LipB"/>
    <property type="match status" value="1"/>
</dbReference>
<keyword evidence="2 5" id="KW-0808">Transferase</keyword>
<comment type="catalytic activity">
    <reaction evidence="5 6">
        <text>octanoyl-[ACP] + L-lysyl-[protein] = N(6)-octanoyl-L-lysyl-[protein] + holo-[ACP] + H(+)</text>
        <dbReference type="Rhea" id="RHEA:17665"/>
        <dbReference type="Rhea" id="RHEA-COMP:9636"/>
        <dbReference type="Rhea" id="RHEA-COMP:9685"/>
        <dbReference type="Rhea" id="RHEA-COMP:9752"/>
        <dbReference type="Rhea" id="RHEA-COMP:9928"/>
        <dbReference type="ChEBI" id="CHEBI:15378"/>
        <dbReference type="ChEBI" id="CHEBI:29969"/>
        <dbReference type="ChEBI" id="CHEBI:64479"/>
        <dbReference type="ChEBI" id="CHEBI:78463"/>
        <dbReference type="ChEBI" id="CHEBI:78809"/>
        <dbReference type="EC" id="2.3.1.181"/>
    </reaction>
</comment>
<dbReference type="InterPro" id="IPR045864">
    <property type="entry name" value="aa-tRNA-synth_II/BPL/LPL"/>
</dbReference>
<comment type="miscellaneous">
    <text evidence="5">In the reaction, the free carboxyl group of octanoic acid is attached via an amide linkage to the epsilon-amino group of a specific lysine residue of lipoyl domains of lipoate-dependent enzymes.</text>
</comment>
<evidence type="ECO:0000256" key="6">
    <source>
        <dbReference type="PIRNR" id="PIRNR016262"/>
    </source>
</evidence>
<reference evidence="8 9" key="1">
    <citation type="journal article" date="2022" name="Nat. Microbiol.">
        <title>The microbiome of a bacterivorous marine choanoflagellate contains a resource-demanding obligate bacterial associate.</title>
        <authorList>
            <person name="Needham D.M."/>
            <person name="Poirier C."/>
            <person name="Bachy C."/>
            <person name="George E.E."/>
            <person name="Wilken S."/>
            <person name="Yung C.C.M."/>
            <person name="Limardo A.J."/>
            <person name="Morando M."/>
            <person name="Sudek L."/>
            <person name="Malmstrom R.R."/>
            <person name="Keeling P.J."/>
            <person name="Santoro A.E."/>
            <person name="Worden A.Z."/>
        </authorList>
    </citation>
    <scope>NUCLEOTIDE SEQUENCE [LARGE SCALE GENOMIC DNA]</scope>
    <source>
        <strain evidence="8 9">Comchoano-1</strain>
    </source>
</reference>
<comment type="pathway">
    <text evidence="1 5 6">Protein modification; protein lipoylation via endogenous pathway; protein N(6)-(lipoyl)lysine from octanoyl-[acyl-carrier-protein]: step 1/2.</text>
</comment>
<evidence type="ECO:0000256" key="5">
    <source>
        <dbReference type="HAMAP-Rule" id="MF_00013"/>
    </source>
</evidence>
<evidence type="ECO:0000256" key="1">
    <source>
        <dbReference type="ARBA" id="ARBA00004821"/>
    </source>
</evidence>
<feature type="domain" description="BPL/LPL catalytic" evidence="7">
    <location>
        <begin position="26"/>
        <end position="197"/>
    </location>
</feature>
<feature type="binding site" evidence="5">
    <location>
        <begin position="65"/>
        <end position="72"/>
    </location>
    <ligand>
        <name>substrate</name>
    </ligand>
</feature>
<dbReference type="Gene3D" id="3.30.930.10">
    <property type="entry name" value="Bira Bifunctional Protein, Domain 2"/>
    <property type="match status" value="1"/>
</dbReference>
<keyword evidence="3 5" id="KW-0012">Acyltransferase</keyword>
<comment type="function">
    <text evidence="4 5 6">Catalyzes the transfer of endogenously produced octanoic acid from octanoyl-acyl-carrier-protein onto the lipoyl domains of lipoate-dependent enzymes. Lipoyl-ACP can also act as a substrate although octanoyl-ACP is likely to be the physiological substrate.</text>
</comment>
<comment type="subcellular location">
    <subcellularLocation>
        <location evidence="5">Cytoplasm</location>
    </subcellularLocation>
</comment>
<comment type="similarity">
    <text evidence="5 6">Belongs to the LipB family.</text>
</comment>
<dbReference type="CDD" id="cd16444">
    <property type="entry name" value="LipB"/>
    <property type="match status" value="1"/>
</dbReference>
<dbReference type="InterPro" id="IPR004143">
    <property type="entry name" value="BPL_LPL_catalytic"/>
</dbReference>
<dbReference type="EC" id="2.3.1.181" evidence="5 6"/>
<dbReference type="Proteomes" id="UP001055955">
    <property type="component" value="Chromosome"/>
</dbReference>
<dbReference type="RefSeq" id="WP_258568597.1">
    <property type="nucleotide sequence ID" value="NZ_CP092900.1"/>
</dbReference>
<keyword evidence="9" id="KW-1185">Reference proteome</keyword>
<dbReference type="PROSITE" id="PS01313">
    <property type="entry name" value="LIPB"/>
    <property type="match status" value="1"/>
</dbReference>
<feature type="binding site" evidence="5">
    <location>
        <begin position="145"/>
        <end position="147"/>
    </location>
    <ligand>
        <name>substrate</name>
    </ligand>
</feature>
<evidence type="ECO:0000259" key="7">
    <source>
        <dbReference type="PROSITE" id="PS51733"/>
    </source>
</evidence>
<gene>
    <name evidence="5 8" type="primary">lipB</name>
    <name evidence="8" type="ORF">MMH89_01405</name>
</gene>
<proteinExistence type="inferred from homology"/>
<evidence type="ECO:0000256" key="3">
    <source>
        <dbReference type="ARBA" id="ARBA00023315"/>
    </source>
</evidence>
<accession>A0ABY5DJZ5</accession>
<evidence type="ECO:0000256" key="2">
    <source>
        <dbReference type="ARBA" id="ARBA00022679"/>
    </source>
</evidence>
<evidence type="ECO:0000313" key="9">
    <source>
        <dbReference type="Proteomes" id="UP001055955"/>
    </source>
</evidence>
<evidence type="ECO:0000313" key="8">
    <source>
        <dbReference type="EMBL" id="UTC24808.1"/>
    </source>
</evidence>
<dbReference type="PROSITE" id="PS51733">
    <property type="entry name" value="BPL_LPL_CATALYTIC"/>
    <property type="match status" value="1"/>
</dbReference>
<dbReference type="NCBIfam" id="TIGR00214">
    <property type="entry name" value="lipB"/>
    <property type="match status" value="1"/>
</dbReference>
<feature type="active site" description="Acyl-thioester intermediate" evidence="5">
    <location>
        <position position="163"/>
    </location>
</feature>
<dbReference type="Pfam" id="PF21948">
    <property type="entry name" value="LplA-B_cat"/>
    <property type="match status" value="1"/>
</dbReference>
<dbReference type="InterPro" id="IPR020605">
    <property type="entry name" value="Octanoyltransferase_CS"/>
</dbReference>
<keyword evidence="5" id="KW-0963">Cytoplasm</keyword>
<protein>
    <recommendedName>
        <fullName evidence="5 6">Octanoyltransferase</fullName>
        <ecNumber evidence="5 6">2.3.1.181</ecNumber>
    </recommendedName>
    <alternativeName>
        <fullName evidence="5">Lipoate-protein ligase B</fullName>
    </alternativeName>
    <alternativeName>
        <fullName evidence="5">Lipoyl/octanoyl transferase</fullName>
    </alternativeName>
    <alternativeName>
        <fullName evidence="5">Octanoyl-[acyl-carrier-protein]-protein N-octanoyltransferase</fullName>
    </alternativeName>
</protein>
<sequence>MPIHIKHKHKQHYQVTLSAMQKHVQTSSNNELWMLEHFPVYTMGRAAKYEHIREKNHIPIIQSDRGGQVTYHGPGQLIAYPLLNLLQCNLKPLALVDLLEQSVINLLKKYGVDAYADPKMRGVYVNQMKIASIGLKIHKGMSYHGIALNINTDLTAFDAINPCGYKELQIINLNMLANTTVFEVRYQWLETILDLVLLKYECET</sequence>